<feature type="compositionally biased region" description="Basic and acidic residues" evidence="1">
    <location>
        <begin position="20"/>
        <end position="39"/>
    </location>
</feature>
<proteinExistence type="predicted"/>
<comment type="caution">
    <text evidence="2">The sequence shown here is derived from an EMBL/GenBank/DDBJ whole genome shotgun (WGS) entry which is preliminary data.</text>
</comment>
<feature type="compositionally biased region" description="Polar residues" evidence="1">
    <location>
        <begin position="1"/>
        <end position="10"/>
    </location>
</feature>
<gene>
    <name evidence="2" type="ORF">H4O21_05490</name>
</gene>
<dbReference type="AlphaFoldDB" id="A0A839IMY0"/>
<name>A0A839IMY0_9GAMM</name>
<feature type="compositionally biased region" description="Low complexity" evidence="1">
    <location>
        <begin position="73"/>
        <end position="85"/>
    </location>
</feature>
<organism evidence="2 3">
    <name type="scientific">Oceanospirillum sediminis</name>
    <dbReference type="NCBI Taxonomy" id="2760088"/>
    <lineage>
        <taxon>Bacteria</taxon>
        <taxon>Pseudomonadati</taxon>
        <taxon>Pseudomonadota</taxon>
        <taxon>Gammaproteobacteria</taxon>
        <taxon>Oceanospirillales</taxon>
        <taxon>Oceanospirillaceae</taxon>
        <taxon>Oceanospirillum</taxon>
    </lineage>
</organism>
<evidence type="ECO:0000313" key="3">
    <source>
        <dbReference type="Proteomes" id="UP000565262"/>
    </source>
</evidence>
<feature type="region of interest" description="Disordered" evidence="1">
    <location>
        <begin position="68"/>
        <end position="105"/>
    </location>
</feature>
<reference evidence="2 3" key="1">
    <citation type="submission" date="2020-08" db="EMBL/GenBank/DDBJ databases">
        <title>Oceanospirillum sp. nov. isolated from marine sediment.</title>
        <authorList>
            <person name="Ji X."/>
        </authorList>
    </citation>
    <scope>NUCLEOTIDE SEQUENCE [LARGE SCALE GENOMIC DNA]</scope>
    <source>
        <strain evidence="2 3">D5</strain>
    </source>
</reference>
<accession>A0A839IMY0</accession>
<dbReference type="Proteomes" id="UP000565262">
    <property type="component" value="Unassembled WGS sequence"/>
</dbReference>
<sequence>MNISGIQSGQGPMRGQELSPEERLNNLVEKIESGDIDTDKLQEKLTHRFGEDADGIVSEDGSVDIESMKELFASQAPQGGPSPQGQGQGGMMPPPPPPPEEGDLQSKLTEMFGEETTAGFFNEDGDLDFDALMAALQENMPEEQTGSLLSVQA</sequence>
<evidence type="ECO:0000256" key="1">
    <source>
        <dbReference type="SAM" id="MobiDB-lite"/>
    </source>
</evidence>
<evidence type="ECO:0000313" key="2">
    <source>
        <dbReference type="EMBL" id="MBB1486054.1"/>
    </source>
</evidence>
<protein>
    <submittedName>
        <fullName evidence="2">Uncharacterized protein</fullName>
    </submittedName>
</protein>
<keyword evidence="3" id="KW-1185">Reference proteome</keyword>
<dbReference type="EMBL" id="JACJFM010000005">
    <property type="protein sequence ID" value="MBB1486054.1"/>
    <property type="molecule type" value="Genomic_DNA"/>
</dbReference>
<dbReference type="RefSeq" id="WP_182807838.1">
    <property type="nucleotide sequence ID" value="NZ_JACJFM010000005.1"/>
</dbReference>
<feature type="region of interest" description="Disordered" evidence="1">
    <location>
        <begin position="1"/>
        <end position="39"/>
    </location>
</feature>